<dbReference type="Proteomes" id="UP001476798">
    <property type="component" value="Unassembled WGS sequence"/>
</dbReference>
<reference evidence="2 3" key="1">
    <citation type="submission" date="2021-06" db="EMBL/GenBank/DDBJ databases">
        <authorList>
            <person name="Palmer J.M."/>
        </authorList>
    </citation>
    <scope>NUCLEOTIDE SEQUENCE [LARGE SCALE GENOMIC DNA]</scope>
    <source>
        <strain evidence="2 3">GA_2019</strain>
        <tissue evidence="2">Muscle</tissue>
    </source>
</reference>
<keyword evidence="3" id="KW-1185">Reference proteome</keyword>
<name>A0ABV0PCP0_9TELE</name>
<evidence type="ECO:0000313" key="2">
    <source>
        <dbReference type="EMBL" id="MEQ2181235.1"/>
    </source>
</evidence>
<evidence type="ECO:0000256" key="1">
    <source>
        <dbReference type="SAM" id="Phobius"/>
    </source>
</evidence>
<organism evidence="2 3">
    <name type="scientific">Goodea atripinnis</name>
    <dbReference type="NCBI Taxonomy" id="208336"/>
    <lineage>
        <taxon>Eukaryota</taxon>
        <taxon>Metazoa</taxon>
        <taxon>Chordata</taxon>
        <taxon>Craniata</taxon>
        <taxon>Vertebrata</taxon>
        <taxon>Euteleostomi</taxon>
        <taxon>Actinopterygii</taxon>
        <taxon>Neopterygii</taxon>
        <taxon>Teleostei</taxon>
        <taxon>Neoteleostei</taxon>
        <taxon>Acanthomorphata</taxon>
        <taxon>Ovalentaria</taxon>
        <taxon>Atherinomorphae</taxon>
        <taxon>Cyprinodontiformes</taxon>
        <taxon>Goodeidae</taxon>
        <taxon>Goodea</taxon>
    </lineage>
</organism>
<protein>
    <submittedName>
        <fullName evidence="2">Uncharacterized protein</fullName>
    </submittedName>
</protein>
<feature type="transmembrane region" description="Helical" evidence="1">
    <location>
        <begin position="51"/>
        <end position="68"/>
    </location>
</feature>
<keyword evidence="1" id="KW-0472">Membrane</keyword>
<proteinExistence type="predicted"/>
<comment type="caution">
    <text evidence="2">The sequence shown here is derived from an EMBL/GenBank/DDBJ whole genome shotgun (WGS) entry which is preliminary data.</text>
</comment>
<gene>
    <name evidence="2" type="ORF">GOODEAATRI_009275</name>
</gene>
<sequence>MKYTTNSCPVHIFSHLKCGTPQLLQSYHGPSASLNALISQLVSFGLGRFTFVPYSLLVIWLLWIFVGLSESKDINTNAHHNFRVLTVKLCENQVSFSFHGNELLCADLSHKIHMKNIEVCDSKVAKFEGSQRISIILQDNINPTPQ</sequence>
<keyword evidence="1" id="KW-1133">Transmembrane helix</keyword>
<keyword evidence="1" id="KW-0812">Transmembrane</keyword>
<evidence type="ECO:0000313" key="3">
    <source>
        <dbReference type="Proteomes" id="UP001476798"/>
    </source>
</evidence>
<dbReference type="EMBL" id="JAHRIO010070480">
    <property type="protein sequence ID" value="MEQ2181235.1"/>
    <property type="molecule type" value="Genomic_DNA"/>
</dbReference>
<accession>A0ABV0PCP0</accession>